<protein>
    <submittedName>
        <fullName evidence="2">Uncharacterized protein DUF4192</fullName>
    </submittedName>
</protein>
<sequence>MSTAPVHPPPDSEPEPDRIVARGPGELLALVPYLFGFHPGDSVVLLEVRAPGPDGRRLLGFAARVDLPPSAEPHLVTAATGPLVRTAHRRTGAGAQVHLLVHDPDAHEVDGALVPGARARATVAHLRQALRRLPTGAELGDVLLVGEDRWRSLTCERPCCPPAGAPRSGAGAGRVVAEAVWRGLTTAPDRAASLPGTSPVDPARREAATRGRRRVPSDPVALVAAFDAAVRERPLTGVPALPDPTWCGRVLEGLRDTAVRDAVLLAGGAGAATDRARAALLTGGGEPPPDGERVGDLLERALGEDFELPRALAAAGLAVDVARHATGPLAAPAWTVAGWLEWRSGRGARAAVCVEQALRHDPGHRLAVLVDRALRLGLAPHR</sequence>
<keyword evidence="3" id="KW-1185">Reference proteome</keyword>
<evidence type="ECO:0000313" key="2">
    <source>
        <dbReference type="EMBL" id="PRY18448.1"/>
    </source>
</evidence>
<name>A0A2T0RBA0_9ACTN</name>
<dbReference type="RefSeq" id="WP_170127032.1">
    <property type="nucleotide sequence ID" value="NZ_PVZF01000001.1"/>
</dbReference>
<proteinExistence type="predicted"/>
<organism evidence="2 3">
    <name type="scientific">Kineococcus rhizosphaerae</name>
    <dbReference type="NCBI Taxonomy" id="559628"/>
    <lineage>
        <taxon>Bacteria</taxon>
        <taxon>Bacillati</taxon>
        <taxon>Actinomycetota</taxon>
        <taxon>Actinomycetes</taxon>
        <taxon>Kineosporiales</taxon>
        <taxon>Kineosporiaceae</taxon>
        <taxon>Kineococcus</taxon>
    </lineage>
</organism>
<comment type="caution">
    <text evidence="2">The sequence shown here is derived from an EMBL/GenBank/DDBJ whole genome shotgun (WGS) entry which is preliminary data.</text>
</comment>
<evidence type="ECO:0000256" key="1">
    <source>
        <dbReference type="SAM" id="MobiDB-lite"/>
    </source>
</evidence>
<dbReference type="Pfam" id="PF13830">
    <property type="entry name" value="DUF4192"/>
    <property type="match status" value="1"/>
</dbReference>
<dbReference type="InterPro" id="IPR025447">
    <property type="entry name" value="DUF4192"/>
</dbReference>
<reference evidence="2 3" key="1">
    <citation type="submission" date="2018-03" db="EMBL/GenBank/DDBJ databases">
        <title>Genomic Encyclopedia of Archaeal and Bacterial Type Strains, Phase II (KMG-II): from individual species to whole genera.</title>
        <authorList>
            <person name="Goeker M."/>
        </authorList>
    </citation>
    <scope>NUCLEOTIDE SEQUENCE [LARGE SCALE GENOMIC DNA]</scope>
    <source>
        <strain evidence="2 3">DSM 19711</strain>
    </source>
</reference>
<accession>A0A2T0RBA0</accession>
<evidence type="ECO:0000313" key="3">
    <source>
        <dbReference type="Proteomes" id="UP000238083"/>
    </source>
</evidence>
<dbReference type="AlphaFoldDB" id="A0A2T0RBA0"/>
<gene>
    <name evidence="2" type="ORF">CLV37_101693</name>
</gene>
<dbReference type="EMBL" id="PVZF01000001">
    <property type="protein sequence ID" value="PRY18448.1"/>
    <property type="molecule type" value="Genomic_DNA"/>
</dbReference>
<feature type="region of interest" description="Disordered" evidence="1">
    <location>
        <begin position="189"/>
        <end position="214"/>
    </location>
</feature>
<dbReference type="Proteomes" id="UP000238083">
    <property type="component" value="Unassembled WGS sequence"/>
</dbReference>